<sequence>CVSTKVSVIYLVFDSNGEVISTKSHSYASEQNAIKFTSRLKGFHWNRPLPLFKSLVPQRFPLNGAPEPSYYYIIPQDVSDTNVSNISLHGYESGDGVHKSVNGPFTALYSDGKISSSGSLWAGDSPLERDTASSVLAGAVVRHDLSPLSVGISGSAPPVAPNDMEVLSNLYGSVTAQGNYVRWRQNTSSAPLNRENCAGSRRDKDRTASMKGEIFLPAVTNSSEAKVIGTDEEIFLHPTTATKIRHIRTTLPKMAARSQKSKSSSSTSVTPIRKGKGQSANGLLQKKKLGRPICPCLREDQADRQYPMLPVSTWKDVLIGLQQSEGGAYVGGTPLHFRNQLVATAPKEDISKHRTNNSGNTSIKPGQRVSLSPLPKQSQNSPISKLCLNSS</sequence>
<reference evidence="3" key="1">
    <citation type="journal article" date="2017" name="Nat. Commun.">
        <title>The North American bullfrog draft genome provides insight into hormonal regulation of long noncoding RNA.</title>
        <authorList>
            <person name="Hammond S.A."/>
            <person name="Warren R.L."/>
            <person name="Vandervalk B.P."/>
            <person name="Kucuk E."/>
            <person name="Khan H."/>
            <person name="Gibb E.A."/>
            <person name="Pandoh P."/>
            <person name="Kirk H."/>
            <person name="Zhao Y."/>
            <person name="Jones M."/>
            <person name="Mungall A.J."/>
            <person name="Coope R."/>
            <person name="Pleasance S."/>
            <person name="Moore R.A."/>
            <person name="Holt R.A."/>
            <person name="Round J.M."/>
            <person name="Ohora S."/>
            <person name="Walle B.V."/>
            <person name="Veldhoen N."/>
            <person name="Helbing C.C."/>
            <person name="Birol I."/>
        </authorList>
    </citation>
    <scope>NUCLEOTIDE SEQUENCE [LARGE SCALE GENOMIC DNA]</scope>
</reference>
<name>A0A2G9SEI4_AQUCT</name>
<organism evidence="2 3">
    <name type="scientific">Aquarana catesbeiana</name>
    <name type="common">American bullfrog</name>
    <name type="synonym">Rana catesbeiana</name>
    <dbReference type="NCBI Taxonomy" id="8400"/>
    <lineage>
        <taxon>Eukaryota</taxon>
        <taxon>Metazoa</taxon>
        <taxon>Chordata</taxon>
        <taxon>Craniata</taxon>
        <taxon>Vertebrata</taxon>
        <taxon>Euteleostomi</taxon>
        <taxon>Amphibia</taxon>
        <taxon>Batrachia</taxon>
        <taxon>Anura</taxon>
        <taxon>Neobatrachia</taxon>
        <taxon>Ranoidea</taxon>
        <taxon>Ranidae</taxon>
        <taxon>Aquarana</taxon>
    </lineage>
</organism>
<proteinExistence type="predicted"/>
<feature type="region of interest" description="Disordered" evidence="1">
    <location>
        <begin position="349"/>
        <end position="391"/>
    </location>
</feature>
<feature type="region of interest" description="Disordered" evidence="1">
    <location>
        <begin position="253"/>
        <end position="284"/>
    </location>
</feature>
<evidence type="ECO:0000256" key="1">
    <source>
        <dbReference type="SAM" id="MobiDB-lite"/>
    </source>
</evidence>
<dbReference type="OrthoDB" id="10253041at2759"/>
<dbReference type="AlphaFoldDB" id="A0A2G9SEI4"/>
<evidence type="ECO:0000313" key="3">
    <source>
        <dbReference type="Proteomes" id="UP000228934"/>
    </source>
</evidence>
<protein>
    <submittedName>
        <fullName evidence="2">Uncharacterized protein</fullName>
    </submittedName>
</protein>
<evidence type="ECO:0000313" key="2">
    <source>
        <dbReference type="EMBL" id="PIO38492.1"/>
    </source>
</evidence>
<dbReference type="EMBL" id="KV924132">
    <property type="protein sequence ID" value="PIO38492.1"/>
    <property type="molecule type" value="Genomic_DNA"/>
</dbReference>
<gene>
    <name evidence="2" type="ORF">AB205_0211400</name>
</gene>
<feature type="non-terminal residue" evidence="2">
    <location>
        <position position="1"/>
    </location>
</feature>
<accession>A0A2G9SEI4</accession>
<dbReference type="Proteomes" id="UP000228934">
    <property type="component" value="Unassembled WGS sequence"/>
</dbReference>
<feature type="compositionally biased region" description="Polar residues" evidence="1">
    <location>
        <begin position="375"/>
        <end position="391"/>
    </location>
</feature>
<keyword evidence="3" id="KW-1185">Reference proteome</keyword>